<dbReference type="SUPFAM" id="SSF56112">
    <property type="entry name" value="Protein kinase-like (PK-like)"/>
    <property type="match status" value="1"/>
</dbReference>
<gene>
    <name evidence="7" type="ORF">Sango_0659200</name>
</gene>
<dbReference type="GO" id="GO:0007346">
    <property type="term" value="P:regulation of mitotic cell cycle"/>
    <property type="evidence" value="ECO:0007669"/>
    <property type="project" value="TreeGrafter"/>
</dbReference>
<keyword evidence="1" id="KW-0723">Serine/threonine-protein kinase</keyword>
<dbReference type="PANTHER" id="PTHR24056">
    <property type="entry name" value="CELL DIVISION PROTEIN KINASE"/>
    <property type="match status" value="1"/>
</dbReference>
<accession>A0AAE1X7Z6</accession>
<dbReference type="Proteomes" id="UP001289374">
    <property type="component" value="Unassembled WGS sequence"/>
</dbReference>
<evidence type="ECO:0000256" key="2">
    <source>
        <dbReference type="ARBA" id="ARBA00022679"/>
    </source>
</evidence>
<dbReference type="PROSITE" id="PS50011">
    <property type="entry name" value="PROTEIN_KINASE_DOM"/>
    <property type="match status" value="1"/>
</dbReference>
<dbReference type="GO" id="GO:0005524">
    <property type="term" value="F:ATP binding"/>
    <property type="evidence" value="ECO:0007669"/>
    <property type="project" value="UniProtKB-KW"/>
</dbReference>
<dbReference type="SMART" id="SM00220">
    <property type="entry name" value="S_TKc"/>
    <property type="match status" value="1"/>
</dbReference>
<dbReference type="InterPro" id="IPR000719">
    <property type="entry name" value="Prot_kinase_dom"/>
</dbReference>
<keyword evidence="2" id="KW-0808">Transferase</keyword>
<dbReference type="PANTHER" id="PTHR24056:SF107">
    <property type="entry name" value="CYCLIN-DEPENDENT KINASE 11A-RELATED"/>
    <property type="match status" value="1"/>
</dbReference>
<proteinExistence type="predicted"/>
<protein>
    <submittedName>
        <fullName evidence="7">Cyclin-dependent kinase G-2</fullName>
    </submittedName>
</protein>
<sequence>MVEEAGFLNFIGNKNDDHQFFERNHPQYDQGSYSIIYRANHRKTLEIVAIKQEFHGLSRSTLREIAALTSLPRHPAVIEFKEVVVDDRDHFFIIMEHLENDLKRFMDVKKKPLNLNEVKCIMNQFLEGVSPKILVGAEAYSCAIDMWPVGCIMAELLLKEVLFKGRCDLEQIAQIYIVLGNGEPDDNRLMQKFLAATSSTGAPSVTELGFDLLKKLLEYDPEKRITAEATLNHGDISPFLNSPSSLHTPTALDKAYDDYVCDMITLAKSKIQLSYARDCRDSSSLRTTFVLSEPGTQVIPTKPPKLSYGDPREIAKLDRVMGYEASLLDRHLGAKAQELGHKTSPLT</sequence>
<evidence type="ECO:0000256" key="4">
    <source>
        <dbReference type="ARBA" id="ARBA00022777"/>
    </source>
</evidence>
<comment type="caution">
    <text evidence="7">The sequence shown here is derived from an EMBL/GenBank/DDBJ whole genome shotgun (WGS) entry which is preliminary data.</text>
</comment>
<dbReference type="GO" id="GO:0004674">
    <property type="term" value="F:protein serine/threonine kinase activity"/>
    <property type="evidence" value="ECO:0007669"/>
    <property type="project" value="UniProtKB-KW"/>
</dbReference>
<evidence type="ECO:0000256" key="3">
    <source>
        <dbReference type="ARBA" id="ARBA00022741"/>
    </source>
</evidence>
<dbReference type="EMBL" id="JACGWL010000003">
    <property type="protein sequence ID" value="KAK4406527.1"/>
    <property type="molecule type" value="Genomic_DNA"/>
</dbReference>
<evidence type="ECO:0000256" key="5">
    <source>
        <dbReference type="ARBA" id="ARBA00022840"/>
    </source>
</evidence>
<keyword evidence="5" id="KW-0067">ATP-binding</keyword>
<dbReference type="InterPro" id="IPR050108">
    <property type="entry name" value="CDK"/>
</dbReference>
<organism evidence="7 8">
    <name type="scientific">Sesamum angolense</name>
    <dbReference type="NCBI Taxonomy" id="2727404"/>
    <lineage>
        <taxon>Eukaryota</taxon>
        <taxon>Viridiplantae</taxon>
        <taxon>Streptophyta</taxon>
        <taxon>Embryophyta</taxon>
        <taxon>Tracheophyta</taxon>
        <taxon>Spermatophyta</taxon>
        <taxon>Magnoliopsida</taxon>
        <taxon>eudicotyledons</taxon>
        <taxon>Gunneridae</taxon>
        <taxon>Pentapetalae</taxon>
        <taxon>asterids</taxon>
        <taxon>lamiids</taxon>
        <taxon>Lamiales</taxon>
        <taxon>Pedaliaceae</taxon>
        <taxon>Sesamum</taxon>
    </lineage>
</organism>
<dbReference type="AlphaFoldDB" id="A0AAE1X7Z6"/>
<evidence type="ECO:0000259" key="6">
    <source>
        <dbReference type="PROSITE" id="PS50011"/>
    </source>
</evidence>
<keyword evidence="8" id="KW-1185">Reference proteome</keyword>
<dbReference type="Gene3D" id="3.30.200.20">
    <property type="entry name" value="Phosphorylase Kinase, domain 1"/>
    <property type="match status" value="1"/>
</dbReference>
<name>A0AAE1X7Z6_9LAMI</name>
<keyword evidence="3" id="KW-0547">Nucleotide-binding</keyword>
<reference evidence="7" key="2">
    <citation type="journal article" date="2024" name="Plant">
        <title>Genomic evolution and insights into agronomic trait innovations of Sesamum species.</title>
        <authorList>
            <person name="Miao H."/>
            <person name="Wang L."/>
            <person name="Qu L."/>
            <person name="Liu H."/>
            <person name="Sun Y."/>
            <person name="Le M."/>
            <person name="Wang Q."/>
            <person name="Wei S."/>
            <person name="Zheng Y."/>
            <person name="Lin W."/>
            <person name="Duan Y."/>
            <person name="Cao H."/>
            <person name="Xiong S."/>
            <person name="Wang X."/>
            <person name="Wei L."/>
            <person name="Li C."/>
            <person name="Ma Q."/>
            <person name="Ju M."/>
            <person name="Zhao R."/>
            <person name="Li G."/>
            <person name="Mu C."/>
            <person name="Tian Q."/>
            <person name="Mei H."/>
            <person name="Zhang T."/>
            <person name="Gao T."/>
            <person name="Zhang H."/>
        </authorList>
    </citation>
    <scope>NUCLEOTIDE SEQUENCE</scope>
    <source>
        <strain evidence="7">K16</strain>
    </source>
</reference>
<evidence type="ECO:0000313" key="8">
    <source>
        <dbReference type="Proteomes" id="UP001289374"/>
    </source>
</evidence>
<dbReference type="Pfam" id="PF00069">
    <property type="entry name" value="Pkinase"/>
    <property type="match status" value="2"/>
</dbReference>
<dbReference type="InterPro" id="IPR011009">
    <property type="entry name" value="Kinase-like_dom_sf"/>
</dbReference>
<dbReference type="GO" id="GO:0005634">
    <property type="term" value="C:nucleus"/>
    <property type="evidence" value="ECO:0007669"/>
    <property type="project" value="TreeGrafter"/>
</dbReference>
<keyword evidence="4 7" id="KW-0418">Kinase</keyword>
<evidence type="ECO:0000256" key="1">
    <source>
        <dbReference type="ARBA" id="ARBA00022527"/>
    </source>
</evidence>
<evidence type="ECO:0000313" key="7">
    <source>
        <dbReference type="EMBL" id="KAK4406527.1"/>
    </source>
</evidence>
<dbReference type="Gene3D" id="1.10.510.10">
    <property type="entry name" value="Transferase(Phosphotransferase) domain 1"/>
    <property type="match status" value="2"/>
</dbReference>
<reference evidence="7" key="1">
    <citation type="submission" date="2020-06" db="EMBL/GenBank/DDBJ databases">
        <authorList>
            <person name="Li T."/>
            <person name="Hu X."/>
            <person name="Zhang T."/>
            <person name="Song X."/>
            <person name="Zhang H."/>
            <person name="Dai N."/>
            <person name="Sheng W."/>
            <person name="Hou X."/>
            <person name="Wei L."/>
        </authorList>
    </citation>
    <scope>NUCLEOTIDE SEQUENCE</scope>
    <source>
        <strain evidence="7">K16</strain>
        <tissue evidence="7">Leaf</tissue>
    </source>
</reference>
<feature type="domain" description="Protein kinase" evidence="6">
    <location>
        <begin position="1"/>
        <end position="240"/>
    </location>
</feature>